<name>A0A3G1KR34_FORW1</name>
<dbReference type="AlphaFoldDB" id="A0A3G1KR34"/>
<dbReference type="KEGG" id="fwa:DCMF_09050"/>
<dbReference type="Proteomes" id="UP000323521">
    <property type="component" value="Chromosome"/>
</dbReference>
<gene>
    <name evidence="1" type="ORF">DCMF_09050</name>
</gene>
<keyword evidence="2" id="KW-1185">Reference proteome</keyword>
<sequence>MQYLCQSLSPRPPVNFRKRSGVIKAFPCPGGPYPRDMSTICHPVVHFILQIVNTRANPSRRNSEKTVISSRVFNHG</sequence>
<protein>
    <submittedName>
        <fullName evidence="1">Uncharacterized protein</fullName>
    </submittedName>
</protein>
<reference evidence="1 2" key="1">
    <citation type="submission" date="2016-10" db="EMBL/GenBank/DDBJ databases">
        <title>Complete Genome Sequence of Peptococcaceae strain DCMF.</title>
        <authorList>
            <person name="Edwards R.J."/>
            <person name="Holland S.I."/>
            <person name="Deshpande N.P."/>
            <person name="Wong Y.K."/>
            <person name="Ertan H."/>
            <person name="Manefield M."/>
            <person name="Russell T.L."/>
            <person name="Lee M.J."/>
        </authorList>
    </citation>
    <scope>NUCLEOTIDE SEQUENCE [LARGE SCALE GENOMIC DNA]</scope>
    <source>
        <strain evidence="1 2">DCMF</strain>
    </source>
</reference>
<evidence type="ECO:0000313" key="1">
    <source>
        <dbReference type="EMBL" id="ATW24897.1"/>
    </source>
</evidence>
<proteinExistence type="predicted"/>
<organism evidence="1 2">
    <name type="scientific">Formimonas warabiya</name>
    <dbReference type="NCBI Taxonomy" id="1761012"/>
    <lineage>
        <taxon>Bacteria</taxon>
        <taxon>Bacillati</taxon>
        <taxon>Bacillota</taxon>
        <taxon>Clostridia</taxon>
        <taxon>Eubacteriales</taxon>
        <taxon>Peptococcaceae</taxon>
        <taxon>Candidatus Formimonas</taxon>
    </lineage>
</organism>
<accession>A0A3G1KR34</accession>
<evidence type="ECO:0000313" key="2">
    <source>
        <dbReference type="Proteomes" id="UP000323521"/>
    </source>
</evidence>
<dbReference type="EMBL" id="CP017634">
    <property type="protein sequence ID" value="ATW24897.1"/>
    <property type="molecule type" value="Genomic_DNA"/>
</dbReference>